<protein>
    <submittedName>
        <fullName evidence="2">Uncharacterized protein</fullName>
    </submittedName>
</protein>
<evidence type="ECO:0000313" key="2">
    <source>
        <dbReference type="EMBL" id="CEM36244.1"/>
    </source>
</evidence>
<dbReference type="AlphaFoldDB" id="A0A0G4GYK4"/>
<keyword evidence="1" id="KW-0732">Signal</keyword>
<accession>A0A0G4GYK4</accession>
<dbReference type="VEuPathDB" id="CryptoDB:Vbra_22411"/>
<reference evidence="2 3" key="1">
    <citation type="submission" date="2014-11" db="EMBL/GenBank/DDBJ databases">
        <authorList>
            <person name="Zhu J."/>
            <person name="Qi W."/>
            <person name="Song R."/>
        </authorList>
    </citation>
    <scope>NUCLEOTIDE SEQUENCE [LARGE SCALE GENOMIC DNA]</scope>
</reference>
<feature type="chain" id="PRO_5005190691" evidence="1">
    <location>
        <begin position="21"/>
        <end position="561"/>
    </location>
</feature>
<organism evidence="2 3">
    <name type="scientific">Vitrella brassicaformis (strain CCMP3155)</name>
    <dbReference type="NCBI Taxonomy" id="1169540"/>
    <lineage>
        <taxon>Eukaryota</taxon>
        <taxon>Sar</taxon>
        <taxon>Alveolata</taxon>
        <taxon>Colpodellida</taxon>
        <taxon>Vitrellaceae</taxon>
        <taxon>Vitrella</taxon>
    </lineage>
</organism>
<dbReference type="Proteomes" id="UP000041254">
    <property type="component" value="Unassembled WGS sequence"/>
</dbReference>
<proteinExistence type="predicted"/>
<dbReference type="InParanoid" id="A0A0G4GYK4"/>
<keyword evidence="3" id="KW-1185">Reference proteome</keyword>
<sequence>MWTLRRFLSLSLLLATQWEAGRVQALSAGQGRVAWRSRGVRQGAAPSLIVKRRAAIHLKRRRFPAAHSVSASVSAGEYDEAAMCADSRTINVTSTPETVVEAVRFICSRPYVYCNVQDQLHTMGNDLGALRQFWGEFKSEKLAESNVRLVYEAKKESQEKKKKKPKIKEVRIGEDYKLRCATGANGVVIFATIVPACNYEIRDMSKAAGGVTIPHDKGVAVAIKASLHGAAEGGKGPTKQDRALKGEKKVYEKLWTAITDEREEPIGAEAERNPEYSESLKMLRVAYLAGDFPRIPSYYVVHDAVSRKEEAMKDYLIIEILPLARTINKGLEKIQKLPTGETIPIGSLLMMGMAEVAIQMQKSGNLKNMAITPLTKTNESTTVSWKTTYDFVYMNFPPKASDMALIDFSYLLMDAEAPERWTKRCPCATVVSVTGGVRPDDSVEARSRLVDLCTSMSKSETYVNGGYTAASQIAHLVENDASLSCFAMTQAADAMEGNRITREKEYCLDDSNFADMRDPAIESPCSRPGQEAFWQTVKEMAYEDVRARPHKRRKETKGRRR</sequence>
<evidence type="ECO:0000256" key="1">
    <source>
        <dbReference type="SAM" id="SignalP"/>
    </source>
</evidence>
<feature type="signal peptide" evidence="1">
    <location>
        <begin position="1"/>
        <end position="20"/>
    </location>
</feature>
<evidence type="ECO:0000313" key="3">
    <source>
        <dbReference type="Proteomes" id="UP000041254"/>
    </source>
</evidence>
<name>A0A0G4GYK4_VITBC</name>
<gene>
    <name evidence="2" type="ORF">Vbra_22411</name>
</gene>
<dbReference type="EMBL" id="CDMY01000884">
    <property type="protein sequence ID" value="CEM36244.1"/>
    <property type="molecule type" value="Genomic_DNA"/>
</dbReference>